<keyword evidence="3" id="KW-1185">Reference proteome</keyword>
<dbReference type="Proteomes" id="UP000324222">
    <property type="component" value="Unassembled WGS sequence"/>
</dbReference>
<protein>
    <recommendedName>
        <fullName evidence="4">Secreted protein</fullName>
    </recommendedName>
</protein>
<organism evidence="2 3">
    <name type="scientific">Portunus trituberculatus</name>
    <name type="common">Swimming crab</name>
    <name type="synonym">Neptunus trituberculatus</name>
    <dbReference type="NCBI Taxonomy" id="210409"/>
    <lineage>
        <taxon>Eukaryota</taxon>
        <taxon>Metazoa</taxon>
        <taxon>Ecdysozoa</taxon>
        <taxon>Arthropoda</taxon>
        <taxon>Crustacea</taxon>
        <taxon>Multicrustacea</taxon>
        <taxon>Malacostraca</taxon>
        <taxon>Eumalacostraca</taxon>
        <taxon>Eucarida</taxon>
        <taxon>Decapoda</taxon>
        <taxon>Pleocyemata</taxon>
        <taxon>Brachyura</taxon>
        <taxon>Eubrachyura</taxon>
        <taxon>Portunoidea</taxon>
        <taxon>Portunidae</taxon>
        <taxon>Portuninae</taxon>
        <taxon>Portunus</taxon>
    </lineage>
</organism>
<evidence type="ECO:0000313" key="2">
    <source>
        <dbReference type="EMBL" id="MPC61936.1"/>
    </source>
</evidence>
<dbReference type="AlphaFoldDB" id="A0A5B7GW86"/>
<comment type="caution">
    <text evidence="2">The sequence shown here is derived from an EMBL/GenBank/DDBJ whole genome shotgun (WGS) entry which is preliminary data.</text>
</comment>
<sequence>MFLLALASACLVSGLHGLSGEVCHSKGWTSMTFSFAPDFLVKFQCLDQHSFDEFTIPALLEFVGEDEVDHLLSLVWAVREYLRGLRIVGRPALGCWSRIRIHCHTLSKWFCQVIWRAYASVLEEELHILKVNTHEVQAIATSVLFRKVKILDLVLKAGTWKSMTTFSSFYL</sequence>
<feature type="chain" id="PRO_5022796158" description="Secreted protein" evidence="1">
    <location>
        <begin position="18"/>
        <end position="171"/>
    </location>
</feature>
<evidence type="ECO:0008006" key="4">
    <source>
        <dbReference type="Google" id="ProtNLM"/>
    </source>
</evidence>
<keyword evidence="1" id="KW-0732">Signal</keyword>
<feature type="signal peptide" evidence="1">
    <location>
        <begin position="1"/>
        <end position="17"/>
    </location>
</feature>
<reference evidence="2 3" key="1">
    <citation type="submission" date="2019-05" db="EMBL/GenBank/DDBJ databases">
        <title>Another draft genome of Portunus trituberculatus and its Hox gene families provides insights of decapod evolution.</title>
        <authorList>
            <person name="Jeong J.-H."/>
            <person name="Song I."/>
            <person name="Kim S."/>
            <person name="Choi T."/>
            <person name="Kim D."/>
            <person name="Ryu S."/>
            <person name="Kim W."/>
        </authorList>
    </citation>
    <scope>NUCLEOTIDE SEQUENCE [LARGE SCALE GENOMIC DNA]</scope>
    <source>
        <tissue evidence="2">Muscle</tissue>
    </source>
</reference>
<dbReference type="EMBL" id="VSRR010019121">
    <property type="protein sequence ID" value="MPC61936.1"/>
    <property type="molecule type" value="Genomic_DNA"/>
</dbReference>
<name>A0A5B7GW86_PORTR</name>
<accession>A0A5B7GW86</accession>
<evidence type="ECO:0000313" key="3">
    <source>
        <dbReference type="Proteomes" id="UP000324222"/>
    </source>
</evidence>
<gene>
    <name evidence="2" type="ORF">E2C01_056013</name>
</gene>
<evidence type="ECO:0000256" key="1">
    <source>
        <dbReference type="SAM" id="SignalP"/>
    </source>
</evidence>
<proteinExistence type="predicted"/>